<gene>
    <name evidence="7" type="ORF">ONZ51_g13137</name>
</gene>
<keyword evidence="4" id="KW-0040">ANK repeat</keyword>
<reference evidence="7" key="1">
    <citation type="submission" date="2022-11" db="EMBL/GenBank/DDBJ databases">
        <title>Genome Sequence of Cubamyces cubensis.</title>
        <authorList>
            <person name="Buettner E."/>
        </authorList>
    </citation>
    <scope>NUCLEOTIDE SEQUENCE</scope>
    <source>
        <strain evidence="7">MPL-01</strain>
    </source>
</reference>
<dbReference type="AlphaFoldDB" id="A0AAD7TH21"/>
<organism evidence="7 8">
    <name type="scientific">Trametes cubensis</name>
    <dbReference type="NCBI Taxonomy" id="1111947"/>
    <lineage>
        <taxon>Eukaryota</taxon>
        <taxon>Fungi</taxon>
        <taxon>Dikarya</taxon>
        <taxon>Basidiomycota</taxon>
        <taxon>Agaricomycotina</taxon>
        <taxon>Agaricomycetes</taxon>
        <taxon>Polyporales</taxon>
        <taxon>Polyporaceae</taxon>
        <taxon>Trametes</taxon>
    </lineage>
</organism>
<sequence length="189" mass="21908">MHLVRAAREAEEAARRAQEEAEEAARRARAEAEAEEAARRAREEAERAAREEAEKAARGEKERAEQEEADQHMRAICRLYELKWVELKTNRTLKNIVTFGEFPFPVFTYSLADPADITLERVRAFVFHPFRESIAGKTPKEILKVEVLRWHPDKFDSFIGPKVRDEDWEKTKEAAGLVARWLTTLMSEI</sequence>
<dbReference type="Proteomes" id="UP001215151">
    <property type="component" value="Unassembled WGS sequence"/>
</dbReference>
<keyword evidence="8" id="KW-1185">Reference proteome</keyword>
<evidence type="ECO:0000313" key="7">
    <source>
        <dbReference type="EMBL" id="KAJ8454252.1"/>
    </source>
</evidence>
<evidence type="ECO:0000256" key="1">
    <source>
        <dbReference type="ARBA" id="ARBA00004123"/>
    </source>
</evidence>
<dbReference type="PANTHER" id="PTHR15263:SF1">
    <property type="entry name" value="NF-KAPPA-B INHIBITOR-LIKE PROTEIN 1"/>
    <property type="match status" value="1"/>
</dbReference>
<name>A0AAD7TH21_9APHY</name>
<evidence type="ECO:0000256" key="3">
    <source>
        <dbReference type="ARBA" id="ARBA00022737"/>
    </source>
</evidence>
<comment type="caution">
    <text evidence="7">The sequence shown here is derived from an EMBL/GenBank/DDBJ whole genome shotgun (WGS) entry which is preliminary data.</text>
</comment>
<evidence type="ECO:0000256" key="2">
    <source>
        <dbReference type="ARBA" id="ARBA00022553"/>
    </source>
</evidence>
<protein>
    <submittedName>
        <fullName evidence="7">Uncharacterized protein</fullName>
    </submittedName>
</protein>
<keyword evidence="5" id="KW-0539">Nucleus</keyword>
<evidence type="ECO:0000256" key="4">
    <source>
        <dbReference type="ARBA" id="ARBA00023043"/>
    </source>
</evidence>
<evidence type="ECO:0000256" key="6">
    <source>
        <dbReference type="SAM" id="MobiDB-lite"/>
    </source>
</evidence>
<dbReference type="EMBL" id="JAPEVG010001012">
    <property type="protein sequence ID" value="KAJ8454252.1"/>
    <property type="molecule type" value="Genomic_DNA"/>
</dbReference>
<evidence type="ECO:0000313" key="8">
    <source>
        <dbReference type="Proteomes" id="UP001215151"/>
    </source>
</evidence>
<evidence type="ECO:0000256" key="5">
    <source>
        <dbReference type="ARBA" id="ARBA00023242"/>
    </source>
</evidence>
<accession>A0AAD7TH21</accession>
<dbReference type="PANTHER" id="PTHR15263">
    <property type="entry name" value="I-KAPPA-B-LIKE PROTEIN IKBL"/>
    <property type="match status" value="1"/>
</dbReference>
<dbReference type="GO" id="GO:0043124">
    <property type="term" value="P:negative regulation of canonical NF-kappaB signal transduction"/>
    <property type="evidence" value="ECO:0007669"/>
    <property type="project" value="InterPro"/>
</dbReference>
<keyword evidence="2" id="KW-0597">Phosphoprotein</keyword>
<proteinExistence type="predicted"/>
<keyword evidence="3" id="KW-0677">Repeat</keyword>
<dbReference type="GO" id="GO:0005634">
    <property type="term" value="C:nucleus"/>
    <property type="evidence" value="ECO:0007669"/>
    <property type="project" value="UniProtKB-SubCell"/>
</dbReference>
<comment type="subcellular location">
    <subcellularLocation>
        <location evidence="1">Nucleus</location>
    </subcellularLocation>
</comment>
<feature type="region of interest" description="Disordered" evidence="6">
    <location>
        <begin position="1"/>
        <end position="68"/>
    </location>
</feature>
<dbReference type="InterPro" id="IPR038753">
    <property type="entry name" value="NFKBIL1"/>
</dbReference>